<dbReference type="InterPro" id="IPR013324">
    <property type="entry name" value="RNA_pol_sigma_r3/r4-like"/>
</dbReference>
<accession>A0A163RFX9</accession>
<evidence type="ECO:0000313" key="2">
    <source>
        <dbReference type="Proteomes" id="UP000076567"/>
    </source>
</evidence>
<dbReference type="SUPFAM" id="SSF88659">
    <property type="entry name" value="Sigma3 and sigma4 domains of RNA polymerase sigma factors"/>
    <property type="match status" value="1"/>
</dbReference>
<keyword evidence="2" id="KW-1185">Reference proteome</keyword>
<reference evidence="2" key="1">
    <citation type="submission" date="2016-01" db="EMBL/GenBank/DDBJ databases">
        <title>Draft genome of Chromobacterium sp. F49.</title>
        <authorList>
            <person name="Hong K.W."/>
        </authorList>
    </citation>
    <scope>NUCLEOTIDE SEQUENCE [LARGE SCALE GENOMIC DNA]</scope>
    <source>
        <strain evidence="2">P7IIIA</strain>
    </source>
</reference>
<dbReference type="EMBL" id="LRFC01000020">
    <property type="protein sequence ID" value="KZE66782.1"/>
    <property type="molecule type" value="Genomic_DNA"/>
</dbReference>
<dbReference type="RefSeq" id="WP_066240424.1">
    <property type="nucleotide sequence ID" value="NZ_LRFC01000020.1"/>
</dbReference>
<dbReference type="Proteomes" id="UP000076567">
    <property type="component" value="Unassembled WGS sequence"/>
</dbReference>
<comment type="caution">
    <text evidence="1">The sequence shown here is derived from an EMBL/GenBank/DDBJ whole genome shotgun (WGS) entry which is preliminary data.</text>
</comment>
<dbReference type="InterPro" id="IPR036388">
    <property type="entry name" value="WH-like_DNA-bd_sf"/>
</dbReference>
<proteinExistence type="predicted"/>
<dbReference type="OrthoDB" id="8910390at2"/>
<evidence type="ECO:0000313" key="1">
    <source>
        <dbReference type="EMBL" id="KZE66782.1"/>
    </source>
</evidence>
<organism evidence="1 2">
    <name type="scientific">Fictibacillus phosphorivorans</name>
    <dbReference type="NCBI Taxonomy" id="1221500"/>
    <lineage>
        <taxon>Bacteria</taxon>
        <taxon>Bacillati</taxon>
        <taxon>Bacillota</taxon>
        <taxon>Bacilli</taxon>
        <taxon>Bacillales</taxon>
        <taxon>Fictibacillaceae</taxon>
        <taxon>Fictibacillus</taxon>
    </lineage>
</organism>
<sequence>MKEQIESLLFDYHWMKKEVERLQRILYGYSTPMKSWGVAQYGIDAAMPNGSKGKSQIELEEMDVREERLYKRLKKFEDIVFAIEMAADLLEEEKQTVIYDCLLDGMSYRSIANHVGMSRNQVKKTKDTILNHLSQKSHFVQLLKIEKSAV</sequence>
<gene>
    <name evidence="1" type="ORF">AWM68_20295</name>
</gene>
<name>A0A163RFX9_9BACL</name>
<dbReference type="AlphaFoldDB" id="A0A163RFX9"/>
<dbReference type="Gene3D" id="1.10.10.10">
    <property type="entry name" value="Winged helix-like DNA-binding domain superfamily/Winged helix DNA-binding domain"/>
    <property type="match status" value="1"/>
</dbReference>
<protein>
    <submittedName>
        <fullName evidence="1">Uncharacterized protein</fullName>
    </submittedName>
</protein>